<evidence type="ECO:0000313" key="1">
    <source>
        <dbReference type="EMBL" id="MCU6698910.1"/>
    </source>
</evidence>
<dbReference type="NCBIfam" id="TIGR01549">
    <property type="entry name" value="HAD-SF-IA-v1"/>
    <property type="match status" value="1"/>
</dbReference>
<organism evidence="1 2">
    <name type="scientific">Dorea ammoniilytica</name>
    <dbReference type="NCBI Taxonomy" id="2981788"/>
    <lineage>
        <taxon>Bacteria</taxon>
        <taxon>Bacillati</taxon>
        <taxon>Bacillota</taxon>
        <taxon>Clostridia</taxon>
        <taxon>Lachnospirales</taxon>
        <taxon>Lachnospiraceae</taxon>
        <taxon>Dorea</taxon>
    </lineage>
</organism>
<sequence length="224" mass="25796">MNKYEEIMKNTDAVLFDMDGTLIDSMWVWAAVDEEFYERYGLTEPDDFYEQMEGKSFTEVAKLYLDAFPEIPFTLEELQQEWTRMAYEKYTTEVPLKEGVREFITLLKERNVKLGIGTSNGRELVDATLQALDIEQYFDSVHTSCEVETGKPSPDIYLLVAEDLGVDPSRCLVFEDVPNGILAGKNAGMRTCAVYDQYSRDQEDKKKEMADYYIDSYMELGSAE</sequence>
<name>A0ABT2S2U1_9FIRM</name>
<dbReference type="Gene3D" id="3.40.50.1000">
    <property type="entry name" value="HAD superfamily/HAD-like"/>
    <property type="match status" value="1"/>
</dbReference>
<dbReference type="SUPFAM" id="SSF56784">
    <property type="entry name" value="HAD-like"/>
    <property type="match status" value="1"/>
</dbReference>
<dbReference type="Gene3D" id="1.10.150.240">
    <property type="entry name" value="Putative phosphatase, domain 2"/>
    <property type="match status" value="1"/>
</dbReference>
<dbReference type="NCBIfam" id="TIGR01509">
    <property type="entry name" value="HAD-SF-IA-v3"/>
    <property type="match status" value="1"/>
</dbReference>
<dbReference type="PANTHER" id="PTHR18901">
    <property type="entry name" value="2-DEOXYGLUCOSE-6-PHOSPHATE PHOSPHATASE 2"/>
    <property type="match status" value="1"/>
</dbReference>
<gene>
    <name evidence="1" type="ORF">OCV65_01450</name>
</gene>
<dbReference type="EMBL" id="JAOQJV010000001">
    <property type="protein sequence ID" value="MCU6698910.1"/>
    <property type="molecule type" value="Genomic_DNA"/>
</dbReference>
<dbReference type="PRINTS" id="PR00413">
    <property type="entry name" value="HADHALOGNASE"/>
</dbReference>
<proteinExistence type="predicted"/>
<dbReference type="RefSeq" id="WP_262580680.1">
    <property type="nucleotide sequence ID" value="NZ_JAOQJV010000001.1"/>
</dbReference>
<keyword evidence="2" id="KW-1185">Reference proteome</keyword>
<dbReference type="Pfam" id="PF00702">
    <property type="entry name" value="Hydrolase"/>
    <property type="match status" value="1"/>
</dbReference>
<reference evidence="1 2" key="1">
    <citation type="journal article" date="2021" name="ISME Commun">
        <title>Automated analysis of genomic sequences facilitates high-throughput and comprehensive description of bacteria.</title>
        <authorList>
            <person name="Hitch T.C.A."/>
        </authorList>
    </citation>
    <scope>NUCLEOTIDE SEQUENCE [LARGE SCALE GENOMIC DNA]</scope>
    <source>
        <strain evidence="1 2">Sanger_02</strain>
    </source>
</reference>
<dbReference type="Proteomes" id="UP001207605">
    <property type="component" value="Unassembled WGS sequence"/>
</dbReference>
<protein>
    <submittedName>
        <fullName evidence="1">HAD family phosphatase</fullName>
    </submittedName>
</protein>
<comment type="caution">
    <text evidence="1">The sequence shown here is derived from an EMBL/GenBank/DDBJ whole genome shotgun (WGS) entry which is preliminary data.</text>
</comment>
<evidence type="ECO:0000313" key="2">
    <source>
        <dbReference type="Proteomes" id="UP001207605"/>
    </source>
</evidence>
<dbReference type="SFLD" id="SFLDS00003">
    <property type="entry name" value="Haloacid_Dehalogenase"/>
    <property type="match status" value="1"/>
</dbReference>
<dbReference type="InterPro" id="IPR036412">
    <property type="entry name" value="HAD-like_sf"/>
</dbReference>
<accession>A0ABT2S2U1</accession>
<dbReference type="CDD" id="cd07505">
    <property type="entry name" value="HAD_BPGM-like"/>
    <property type="match status" value="1"/>
</dbReference>
<dbReference type="PANTHER" id="PTHR18901:SF38">
    <property type="entry name" value="PSEUDOURIDINE-5'-PHOSPHATASE"/>
    <property type="match status" value="1"/>
</dbReference>
<dbReference type="SFLD" id="SFLDG01135">
    <property type="entry name" value="C1.5.6:_HAD__Beta-PGM__Phospha"/>
    <property type="match status" value="1"/>
</dbReference>
<dbReference type="SFLD" id="SFLDG01129">
    <property type="entry name" value="C1.5:_HAD__Beta-PGM__Phosphata"/>
    <property type="match status" value="1"/>
</dbReference>
<dbReference type="InterPro" id="IPR023214">
    <property type="entry name" value="HAD_sf"/>
</dbReference>
<dbReference type="InterPro" id="IPR006439">
    <property type="entry name" value="HAD-SF_hydro_IA"/>
</dbReference>
<dbReference type="InterPro" id="IPR023198">
    <property type="entry name" value="PGP-like_dom2"/>
</dbReference>